<keyword evidence="2" id="KW-0004">4Fe-4S</keyword>
<reference evidence="7 8" key="2">
    <citation type="submission" date="2008-04" db="EMBL/GenBank/DDBJ databases">
        <authorList>
            <person name="Fulton L."/>
            <person name="Clifton S."/>
            <person name="Fulton B."/>
            <person name="Xu J."/>
            <person name="Minx P."/>
            <person name="Pepin K.H."/>
            <person name="Johnson M."/>
            <person name="Thiruvilangam P."/>
            <person name="Bhonagiri V."/>
            <person name="Nash W.E."/>
            <person name="Mardis E.R."/>
            <person name="Wilson R.K."/>
        </authorList>
    </citation>
    <scope>NUCLEOTIDE SEQUENCE [LARGE SCALE GENOMIC DNA]</scope>
    <source>
        <strain evidence="7 8">DSM 17393</strain>
    </source>
</reference>
<dbReference type="PANTHER" id="PTHR43578">
    <property type="entry name" value="NADH-QUINONE OXIDOREDUCTASE SUBUNIT F"/>
    <property type="match status" value="1"/>
</dbReference>
<dbReference type="GO" id="GO:0046872">
    <property type="term" value="F:metal ion binding"/>
    <property type="evidence" value="ECO:0007669"/>
    <property type="project" value="UniProtKB-KW"/>
</dbReference>
<dbReference type="PROSITE" id="PS51379">
    <property type="entry name" value="4FE4S_FER_2"/>
    <property type="match status" value="2"/>
</dbReference>
<name>B3CBD9_9BACE</name>
<sequence>MKVLTIHDLKIIKKRAEGTLLLREESNEAVTEQCCGLALGTEHLQILICGGTGCKASDSHIIAERLQQALERNNIANKVDVITTGCFGFCEKGPIVKIIPDNTFYTQVVPDDADEVVREHIIGGRKIKRLLYIDPKTEKTVSDSKHMDFYRKQMRIALRNCGFIDPENIEEYIALDGYMALADSLLHKKPEEVIDVIKRSGLRGRGGGGFPTGKKWEFAHKQQADMKYVVCNADEGDPGAFMDRSIMEGDPHSIVEAMAVCGYSIGSPKGLVYIRAEYPLAIQRLKIAIAQAREYGLLGKNIFGTDFSFDIEIRYGAGAFVCGEETALIHSMEGKRGEPTLKPPFPAEAGYLGKPTNVNNVETLANIPIILTKGVEWFASIGTERSKGTKVFALAGKINNVGLIEVPMGTTLREVIYEIGGGIKGGKKFKAVQTGGPSGGCLTEKHLDTPIDFDNLLAEGSMMGSGGMIVMDEDDCMVSVSRFYLDFTVEESCGKCTPCRIGNKRLLELLNKITEGRGTMKDLDALSTLGKVIKDTALCGLGQTSPNPVLSTLNNFYDEYVEHVRDKTCRAKQCKSLLTYTINPELCIGCHLCFKHCPADAILGDVRKPHVINPDKCIKCGMCMARCKFKAINVV</sequence>
<dbReference type="OrthoDB" id="9761899at2"/>
<dbReference type="Gene3D" id="3.40.30.10">
    <property type="entry name" value="Glutaredoxin"/>
    <property type="match status" value="1"/>
</dbReference>
<keyword evidence="5" id="KW-0411">Iron-sulfur</keyword>
<dbReference type="AlphaFoldDB" id="B3CBD9"/>
<dbReference type="Gene3D" id="6.10.250.1450">
    <property type="match status" value="1"/>
</dbReference>
<keyword evidence="3" id="KW-0479">Metal-binding</keyword>
<protein>
    <submittedName>
        <fullName evidence="7">4Fe-4S binding domain protein</fullName>
    </submittedName>
</protein>
<feature type="domain" description="4Fe-4S ferredoxin-type" evidence="6">
    <location>
        <begin position="608"/>
        <end position="635"/>
    </location>
</feature>
<dbReference type="Gene3D" id="3.30.70.20">
    <property type="match status" value="1"/>
</dbReference>
<dbReference type="STRING" id="471870.BACINT_03526"/>
<evidence type="ECO:0000256" key="3">
    <source>
        <dbReference type="ARBA" id="ARBA00022723"/>
    </source>
</evidence>
<dbReference type="SUPFAM" id="SSF142019">
    <property type="entry name" value="Nqo1 FMN-binding domain-like"/>
    <property type="match status" value="1"/>
</dbReference>
<dbReference type="Gene3D" id="3.40.50.11540">
    <property type="entry name" value="NADH-ubiquinone oxidoreductase 51kDa subunit"/>
    <property type="match status" value="1"/>
</dbReference>
<organism evidence="7 8">
    <name type="scientific">Bacteroides intestinalis DSM 17393</name>
    <dbReference type="NCBI Taxonomy" id="471870"/>
    <lineage>
        <taxon>Bacteria</taxon>
        <taxon>Pseudomonadati</taxon>
        <taxon>Bacteroidota</taxon>
        <taxon>Bacteroidia</taxon>
        <taxon>Bacteroidales</taxon>
        <taxon>Bacteroidaceae</taxon>
        <taxon>Bacteroides</taxon>
    </lineage>
</organism>
<dbReference type="InterPro" id="IPR019554">
    <property type="entry name" value="Soluble_ligand-bd"/>
</dbReference>
<dbReference type="InterPro" id="IPR017896">
    <property type="entry name" value="4Fe4S_Fe-S-bd"/>
</dbReference>
<dbReference type="FunFam" id="1.20.1440.230:FF:000001">
    <property type="entry name" value="Mitochondrial NADH dehydrogenase flavoprotein 1"/>
    <property type="match status" value="1"/>
</dbReference>
<dbReference type="InterPro" id="IPR036249">
    <property type="entry name" value="Thioredoxin-like_sf"/>
</dbReference>
<evidence type="ECO:0000313" key="7">
    <source>
        <dbReference type="EMBL" id="EDV04391.1"/>
    </source>
</evidence>
<dbReference type="InterPro" id="IPR019575">
    <property type="entry name" value="Nuop51_4Fe4S-bd"/>
</dbReference>
<gene>
    <name evidence="7" type="ORF">BACINT_03526</name>
</gene>
<dbReference type="InterPro" id="IPR001949">
    <property type="entry name" value="NADH-UbQ_OxRdtase_51kDa_CS"/>
</dbReference>
<evidence type="ECO:0000256" key="4">
    <source>
        <dbReference type="ARBA" id="ARBA00023004"/>
    </source>
</evidence>
<comment type="similarity">
    <text evidence="1">Belongs to the complex I 51 kDa subunit family.</text>
</comment>
<dbReference type="FunFam" id="3.40.50.11540:FF:000001">
    <property type="entry name" value="NADH dehydrogenase [ubiquinone] flavoprotein 1, mitochondrial"/>
    <property type="match status" value="1"/>
</dbReference>
<dbReference type="Pfam" id="PF01512">
    <property type="entry name" value="Complex1_51K"/>
    <property type="match status" value="1"/>
</dbReference>
<dbReference type="PANTHER" id="PTHR43578:SF3">
    <property type="entry name" value="NADH-QUINONE OXIDOREDUCTASE SUBUNIT F"/>
    <property type="match status" value="1"/>
</dbReference>
<dbReference type="Pfam" id="PF13237">
    <property type="entry name" value="Fer4_10"/>
    <property type="match status" value="1"/>
</dbReference>
<dbReference type="PROSITE" id="PS00645">
    <property type="entry name" value="COMPLEX1_51K_2"/>
    <property type="match status" value="1"/>
</dbReference>
<dbReference type="EMBL" id="ABJL02000008">
    <property type="protein sequence ID" value="EDV04391.1"/>
    <property type="molecule type" value="Genomic_DNA"/>
</dbReference>
<dbReference type="Pfam" id="PF01257">
    <property type="entry name" value="2Fe-2S_thioredx"/>
    <property type="match status" value="1"/>
</dbReference>
<evidence type="ECO:0000313" key="8">
    <source>
        <dbReference type="Proteomes" id="UP000004596"/>
    </source>
</evidence>
<dbReference type="eggNOG" id="COG1894">
    <property type="taxonomic scope" value="Bacteria"/>
</dbReference>
<dbReference type="GO" id="GO:0010181">
    <property type="term" value="F:FMN binding"/>
    <property type="evidence" value="ECO:0007669"/>
    <property type="project" value="InterPro"/>
</dbReference>
<dbReference type="SUPFAM" id="SSF54862">
    <property type="entry name" value="4Fe-4S ferredoxins"/>
    <property type="match status" value="1"/>
</dbReference>
<dbReference type="Pfam" id="PF10589">
    <property type="entry name" value="NADH_4Fe-4S"/>
    <property type="match status" value="1"/>
</dbReference>
<comment type="caution">
    <text evidence="7">The sequence shown here is derived from an EMBL/GenBank/DDBJ whole genome shotgun (WGS) entry which is preliminary data.</text>
</comment>
<accession>B3CBD9</accession>
<feature type="domain" description="4Fe-4S ferredoxin-type" evidence="6">
    <location>
        <begin position="578"/>
        <end position="607"/>
    </location>
</feature>
<evidence type="ECO:0000259" key="6">
    <source>
        <dbReference type="PROSITE" id="PS51379"/>
    </source>
</evidence>
<dbReference type="InterPro" id="IPR037207">
    <property type="entry name" value="Nuop51_4Fe4S-bd_sf"/>
</dbReference>
<dbReference type="Pfam" id="PF10531">
    <property type="entry name" value="SLBB"/>
    <property type="match status" value="1"/>
</dbReference>
<dbReference type="GeneID" id="26160812"/>
<dbReference type="GO" id="GO:0008137">
    <property type="term" value="F:NADH dehydrogenase (ubiquinone) activity"/>
    <property type="evidence" value="ECO:0007669"/>
    <property type="project" value="InterPro"/>
</dbReference>
<dbReference type="InterPro" id="IPR037225">
    <property type="entry name" value="Nuo51_FMN-bd_sf"/>
</dbReference>
<proteinExistence type="inferred from homology"/>
<dbReference type="InterPro" id="IPR011538">
    <property type="entry name" value="Nuo51_FMN-bd"/>
</dbReference>
<dbReference type="RefSeq" id="WP_007665081.1">
    <property type="nucleotide sequence ID" value="NZ_ABJL02000008.1"/>
</dbReference>
<dbReference type="SUPFAM" id="SSF52833">
    <property type="entry name" value="Thioredoxin-like"/>
    <property type="match status" value="1"/>
</dbReference>
<evidence type="ECO:0000256" key="1">
    <source>
        <dbReference type="ARBA" id="ARBA00007523"/>
    </source>
</evidence>
<dbReference type="Proteomes" id="UP000004596">
    <property type="component" value="Unassembled WGS sequence"/>
</dbReference>
<dbReference type="GO" id="GO:0051539">
    <property type="term" value="F:4 iron, 4 sulfur cluster binding"/>
    <property type="evidence" value="ECO:0007669"/>
    <property type="project" value="UniProtKB-KW"/>
</dbReference>
<dbReference type="Gene3D" id="3.10.20.600">
    <property type="match status" value="1"/>
</dbReference>
<dbReference type="SUPFAM" id="SSF140490">
    <property type="entry name" value="Nqo1C-terminal domain-like"/>
    <property type="match status" value="1"/>
</dbReference>
<evidence type="ECO:0000256" key="2">
    <source>
        <dbReference type="ARBA" id="ARBA00022485"/>
    </source>
</evidence>
<dbReference type="SMART" id="SM00928">
    <property type="entry name" value="NADH_4Fe-4S"/>
    <property type="match status" value="1"/>
</dbReference>
<dbReference type="SUPFAM" id="SSF142984">
    <property type="entry name" value="Nqo1 middle domain-like"/>
    <property type="match status" value="1"/>
</dbReference>
<dbReference type="Gene3D" id="1.20.1440.230">
    <property type="entry name" value="NADH-ubiquinone oxidoreductase 51kDa subunit, iron-sulphur binding domain"/>
    <property type="match status" value="1"/>
</dbReference>
<dbReference type="CDD" id="cd02980">
    <property type="entry name" value="TRX_Fd_family"/>
    <property type="match status" value="1"/>
</dbReference>
<evidence type="ECO:0000256" key="5">
    <source>
        <dbReference type="ARBA" id="ARBA00023014"/>
    </source>
</evidence>
<keyword evidence="4" id="KW-0408">Iron</keyword>
<reference evidence="7 8" key="1">
    <citation type="submission" date="2008-04" db="EMBL/GenBank/DDBJ databases">
        <title>Draft genome sequence of Bacteroides intestinalis (DSM 17393).</title>
        <authorList>
            <person name="Sudarsanam P."/>
            <person name="Ley R."/>
            <person name="Guruge J."/>
            <person name="Turnbaugh P.J."/>
            <person name="Mahowald M."/>
            <person name="Liep D."/>
            <person name="Gordon J."/>
        </authorList>
    </citation>
    <scope>NUCLEOTIDE SEQUENCE [LARGE SCALE GENOMIC DNA]</scope>
    <source>
        <strain evidence="7 8">DSM 17393</strain>
    </source>
</reference>